<accession>A0A4Q2J4U1</accession>
<keyword evidence="3" id="KW-1185">Reference proteome</keyword>
<sequence>PRPRARARRRGGPARRRRHARGTARRARRRARALRRDLGSRPNGRPGIAEGDRACRQHGARRGSVADRCGCRRRGT</sequence>
<dbReference type="AlphaFoldDB" id="A0A4Q2J4U1"/>
<gene>
    <name evidence="2" type="ORF">ESO86_18180</name>
</gene>
<reference evidence="2 3" key="1">
    <citation type="submission" date="2019-01" db="EMBL/GenBank/DDBJ databases">
        <authorList>
            <person name="Li J."/>
        </authorList>
    </citation>
    <scope>NUCLEOTIDE SEQUENCE [LARGE SCALE GENOMIC DNA]</scope>
    <source>
        <strain evidence="2 3">CGMCC 4.7180</strain>
    </source>
</reference>
<feature type="non-terminal residue" evidence="2">
    <location>
        <position position="1"/>
    </location>
</feature>
<name>A0A4Q2J4U1_9MICO</name>
<dbReference type="EMBL" id="SDPL01000771">
    <property type="protein sequence ID" value="RXZ37878.1"/>
    <property type="molecule type" value="Genomic_DNA"/>
</dbReference>
<evidence type="ECO:0000313" key="2">
    <source>
        <dbReference type="EMBL" id="RXZ37878.1"/>
    </source>
</evidence>
<feature type="compositionally biased region" description="Basic residues" evidence="1">
    <location>
        <begin position="1"/>
        <end position="33"/>
    </location>
</feature>
<feature type="region of interest" description="Disordered" evidence="1">
    <location>
        <begin position="1"/>
        <end position="76"/>
    </location>
</feature>
<evidence type="ECO:0000313" key="3">
    <source>
        <dbReference type="Proteomes" id="UP000292881"/>
    </source>
</evidence>
<proteinExistence type="predicted"/>
<protein>
    <submittedName>
        <fullName evidence="2">Uncharacterized protein</fullName>
    </submittedName>
</protein>
<organism evidence="2 3">
    <name type="scientific">Agromyces binzhouensis</name>
    <dbReference type="NCBI Taxonomy" id="1817495"/>
    <lineage>
        <taxon>Bacteria</taxon>
        <taxon>Bacillati</taxon>
        <taxon>Actinomycetota</taxon>
        <taxon>Actinomycetes</taxon>
        <taxon>Micrococcales</taxon>
        <taxon>Microbacteriaceae</taxon>
        <taxon>Agromyces</taxon>
    </lineage>
</organism>
<evidence type="ECO:0000256" key="1">
    <source>
        <dbReference type="SAM" id="MobiDB-lite"/>
    </source>
</evidence>
<dbReference type="Proteomes" id="UP000292881">
    <property type="component" value="Unassembled WGS sequence"/>
</dbReference>
<comment type="caution">
    <text evidence="2">The sequence shown here is derived from an EMBL/GenBank/DDBJ whole genome shotgun (WGS) entry which is preliminary data.</text>
</comment>